<dbReference type="InterPro" id="IPR043502">
    <property type="entry name" value="DNA/RNA_pol_sf"/>
</dbReference>
<protein>
    <recommendedName>
        <fullName evidence="1">Reverse transcriptase domain-containing protein</fullName>
    </recommendedName>
</protein>
<proteinExistence type="predicted"/>
<dbReference type="Proteomes" id="UP000002640">
    <property type="component" value="Unassembled WGS sequence"/>
</dbReference>
<dbReference type="PROSITE" id="PS50878">
    <property type="entry name" value="RT_POL"/>
    <property type="match status" value="1"/>
</dbReference>
<dbReference type="GeneID" id="20656862"/>
<sequence>NNGLLIWLDDLLGYEKSDEGLLILLRGVLKVCATKGLKLNPSKYSFYLREAKWCGRVVSKSGVRHDPGRISLLQALTGQDLQQFVCALGWMRMSTPGHNKLTQPLVDLMEAVYNIMAYEYEICDIAGDDNVWADLLS</sequence>
<gene>
    <name evidence="2" type="ORF">PHYSODRAFT_492726</name>
</gene>
<name>G4Z2P7_PHYSP</name>
<dbReference type="AlphaFoldDB" id="G4Z2P7"/>
<dbReference type="SUPFAM" id="SSF56672">
    <property type="entry name" value="DNA/RNA polymerases"/>
    <property type="match status" value="1"/>
</dbReference>
<dbReference type="InterPro" id="IPR043128">
    <property type="entry name" value="Rev_trsase/Diguanyl_cyclase"/>
</dbReference>
<keyword evidence="3" id="KW-1185">Reference proteome</keyword>
<dbReference type="KEGG" id="psoj:PHYSODRAFT_492726"/>
<feature type="non-terminal residue" evidence="2">
    <location>
        <position position="1"/>
    </location>
</feature>
<dbReference type="InterPro" id="IPR051320">
    <property type="entry name" value="Viral_Replic_Matur_Polypro"/>
</dbReference>
<evidence type="ECO:0000313" key="2">
    <source>
        <dbReference type="EMBL" id="EGZ22172.1"/>
    </source>
</evidence>
<dbReference type="EMBL" id="JH159153">
    <property type="protein sequence ID" value="EGZ22172.1"/>
    <property type="molecule type" value="Genomic_DNA"/>
</dbReference>
<dbReference type="Gene3D" id="3.30.70.270">
    <property type="match status" value="1"/>
</dbReference>
<dbReference type="InterPro" id="IPR000477">
    <property type="entry name" value="RT_dom"/>
</dbReference>
<dbReference type="InParanoid" id="G4Z2P7"/>
<evidence type="ECO:0000313" key="3">
    <source>
        <dbReference type="Proteomes" id="UP000002640"/>
    </source>
</evidence>
<dbReference type="STRING" id="1094619.G4Z2P7"/>
<dbReference type="PANTHER" id="PTHR33064">
    <property type="entry name" value="POL PROTEIN"/>
    <property type="match status" value="1"/>
</dbReference>
<dbReference type="RefSeq" id="XP_009524889.1">
    <property type="nucleotide sequence ID" value="XM_009526594.1"/>
</dbReference>
<dbReference type="PANTHER" id="PTHR33064:SF37">
    <property type="entry name" value="RIBONUCLEASE H"/>
    <property type="match status" value="1"/>
</dbReference>
<evidence type="ECO:0000259" key="1">
    <source>
        <dbReference type="PROSITE" id="PS50878"/>
    </source>
</evidence>
<reference evidence="2 3" key="1">
    <citation type="journal article" date="2006" name="Science">
        <title>Phytophthora genome sequences uncover evolutionary origins and mechanisms of pathogenesis.</title>
        <authorList>
            <person name="Tyler B.M."/>
            <person name="Tripathy S."/>
            <person name="Zhang X."/>
            <person name="Dehal P."/>
            <person name="Jiang R.H."/>
            <person name="Aerts A."/>
            <person name="Arredondo F.D."/>
            <person name="Baxter L."/>
            <person name="Bensasson D."/>
            <person name="Beynon J.L."/>
            <person name="Chapman J."/>
            <person name="Damasceno C.M."/>
            <person name="Dorrance A.E."/>
            <person name="Dou D."/>
            <person name="Dickerman A.W."/>
            <person name="Dubchak I.L."/>
            <person name="Garbelotto M."/>
            <person name="Gijzen M."/>
            <person name="Gordon S.G."/>
            <person name="Govers F."/>
            <person name="Grunwald N.J."/>
            <person name="Huang W."/>
            <person name="Ivors K.L."/>
            <person name="Jones R.W."/>
            <person name="Kamoun S."/>
            <person name="Krampis K."/>
            <person name="Lamour K.H."/>
            <person name="Lee M.K."/>
            <person name="McDonald W.H."/>
            <person name="Medina M."/>
            <person name="Meijer H.J."/>
            <person name="Nordberg E.K."/>
            <person name="Maclean D.J."/>
            <person name="Ospina-Giraldo M.D."/>
            <person name="Morris P.F."/>
            <person name="Phuntumart V."/>
            <person name="Putnam N.H."/>
            <person name="Rash S."/>
            <person name="Rose J.K."/>
            <person name="Sakihama Y."/>
            <person name="Salamov A.A."/>
            <person name="Savidor A."/>
            <person name="Scheuring C.F."/>
            <person name="Smith B.M."/>
            <person name="Sobral B.W."/>
            <person name="Terry A."/>
            <person name="Torto-Alalibo T.A."/>
            <person name="Win J."/>
            <person name="Xu Z."/>
            <person name="Zhang H."/>
            <person name="Grigoriev I.V."/>
            <person name="Rokhsar D.S."/>
            <person name="Boore J.L."/>
        </authorList>
    </citation>
    <scope>NUCLEOTIDE SEQUENCE [LARGE SCALE GENOMIC DNA]</scope>
    <source>
        <strain evidence="2 3">P6497</strain>
    </source>
</reference>
<accession>G4Z2P7</accession>
<feature type="domain" description="Reverse transcriptase" evidence="1">
    <location>
        <begin position="1"/>
        <end position="58"/>
    </location>
</feature>
<organism evidence="2 3">
    <name type="scientific">Phytophthora sojae (strain P6497)</name>
    <name type="common">Soybean stem and root rot agent</name>
    <name type="synonym">Phytophthora megasperma f. sp. glycines</name>
    <dbReference type="NCBI Taxonomy" id="1094619"/>
    <lineage>
        <taxon>Eukaryota</taxon>
        <taxon>Sar</taxon>
        <taxon>Stramenopiles</taxon>
        <taxon>Oomycota</taxon>
        <taxon>Peronosporomycetes</taxon>
        <taxon>Peronosporales</taxon>
        <taxon>Peronosporaceae</taxon>
        <taxon>Phytophthora</taxon>
    </lineage>
</organism>